<name>A0A8S9JH77_BRACR</name>
<organism evidence="2 3">
    <name type="scientific">Brassica cretica</name>
    <name type="common">Mustard</name>
    <dbReference type="NCBI Taxonomy" id="69181"/>
    <lineage>
        <taxon>Eukaryota</taxon>
        <taxon>Viridiplantae</taxon>
        <taxon>Streptophyta</taxon>
        <taxon>Embryophyta</taxon>
        <taxon>Tracheophyta</taxon>
        <taxon>Spermatophyta</taxon>
        <taxon>Magnoliopsida</taxon>
        <taxon>eudicotyledons</taxon>
        <taxon>Gunneridae</taxon>
        <taxon>Pentapetalae</taxon>
        <taxon>rosids</taxon>
        <taxon>malvids</taxon>
        <taxon>Brassicales</taxon>
        <taxon>Brassicaceae</taxon>
        <taxon>Brassiceae</taxon>
        <taxon>Brassica</taxon>
    </lineage>
</organism>
<dbReference type="AlphaFoldDB" id="A0A8S9JH77"/>
<accession>A0A8S9JH77</accession>
<evidence type="ECO:0000256" key="1">
    <source>
        <dbReference type="SAM" id="MobiDB-lite"/>
    </source>
</evidence>
<evidence type="ECO:0000313" key="2">
    <source>
        <dbReference type="EMBL" id="KAF2580792.1"/>
    </source>
</evidence>
<sequence>MMTTSSERWYFARQVATSSTPIDERGPTGGDLSTSQDGEAKSATSQLGFSTAAVRSKEEPEESIDSEGPPSDLCFLDLTLPPIEEESRERPGLDFILEV</sequence>
<dbReference type="Proteomes" id="UP000712281">
    <property type="component" value="Unassembled WGS sequence"/>
</dbReference>
<proteinExistence type="predicted"/>
<reference evidence="2" key="1">
    <citation type="submission" date="2019-12" db="EMBL/GenBank/DDBJ databases">
        <title>Genome sequencing and annotation of Brassica cretica.</title>
        <authorList>
            <person name="Studholme D.J."/>
            <person name="Sarris P.F."/>
        </authorList>
    </citation>
    <scope>NUCLEOTIDE SEQUENCE</scope>
    <source>
        <strain evidence="2">PFS-001/15</strain>
        <tissue evidence="2">Leaf</tissue>
    </source>
</reference>
<feature type="compositionally biased region" description="Polar residues" evidence="1">
    <location>
        <begin position="31"/>
        <end position="49"/>
    </location>
</feature>
<dbReference type="EMBL" id="QGKW02001660">
    <property type="protein sequence ID" value="KAF2580792.1"/>
    <property type="molecule type" value="Genomic_DNA"/>
</dbReference>
<evidence type="ECO:0000313" key="3">
    <source>
        <dbReference type="Proteomes" id="UP000712281"/>
    </source>
</evidence>
<feature type="region of interest" description="Disordered" evidence="1">
    <location>
        <begin position="1"/>
        <end position="73"/>
    </location>
</feature>
<comment type="caution">
    <text evidence="2">The sequence shown here is derived from an EMBL/GenBank/DDBJ whole genome shotgun (WGS) entry which is preliminary data.</text>
</comment>
<protein>
    <submittedName>
        <fullName evidence="2">Uncharacterized protein</fullName>
    </submittedName>
</protein>
<gene>
    <name evidence="2" type="ORF">F2Q68_00005070</name>
</gene>